<name>A0ABY7LRL9_9BACT</name>
<evidence type="ECO:0000256" key="1">
    <source>
        <dbReference type="PROSITE-ProRule" id="PRU00110"/>
    </source>
</evidence>
<evidence type="ECO:0000313" key="3">
    <source>
        <dbReference type="EMBL" id="WBA43067.1"/>
    </source>
</evidence>
<dbReference type="Pfam" id="PF01627">
    <property type="entry name" value="Hpt"/>
    <property type="match status" value="1"/>
</dbReference>
<dbReference type="EMBL" id="CP114767">
    <property type="protein sequence ID" value="WBA43067.1"/>
    <property type="molecule type" value="Genomic_DNA"/>
</dbReference>
<dbReference type="Gene3D" id="1.20.120.160">
    <property type="entry name" value="HPT domain"/>
    <property type="match status" value="1"/>
</dbReference>
<keyword evidence="1" id="KW-0597">Phosphoprotein</keyword>
<protein>
    <submittedName>
        <fullName evidence="3">Hpt domain-containing protein</fullName>
    </submittedName>
</protein>
<accession>A0ABY7LRL9</accession>
<evidence type="ECO:0000313" key="4">
    <source>
        <dbReference type="Proteomes" id="UP001211005"/>
    </source>
</evidence>
<feature type="domain" description="HPt" evidence="2">
    <location>
        <begin position="31"/>
        <end position="130"/>
    </location>
</feature>
<dbReference type="InterPro" id="IPR008207">
    <property type="entry name" value="Sig_transdc_His_kin_Hpt_dom"/>
</dbReference>
<dbReference type="RefSeq" id="WP_269561112.1">
    <property type="nucleotide sequence ID" value="NZ_CP114767.1"/>
</dbReference>
<feature type="modified residue" description="Phosphohistidine" evidence="1">
    <location>
        <position position="70"/>
    </location>
</feature>
<keyword evidence="4" id="KW-1185">Reference proteome</keyword>
<organism evidence="3 4">
    <name type="scientific">Hymenobacter canadensis</name>
    <dbReference type="NCBI Taxonomy" id="2999067"/>
    <lineage>
        <taxon>Bacteria</taxon>
        <taxon>Pseudomonadati</taxon>
        <taxon>Bacteroidota</taxon>
        <taxon>Cytophagia</taxon>
        <taxon>Cytophagales</taxon>
        <taxon>Hymenobacteraceae</taxon>
        <taxon>Hymenobacter</taxon>
    </lineage>
</organism>
<proteinExistence type="predicted"/>
<gene>
    <name evidence="3" type="ORF">O3303_05745</name>
</gene>
<evidence type="ECO:0000259" key="2">
    <source>
        <dbReference type="PROSITE" id="PS50894"/>
    </source>
</evidence>
<sequence>MASIAPATTPAATAAEVPLYHFNRLGRLGQNPGFVREIKQLFVGQVPEQLLELRAAIAAADWPQVAHLAHNLKAMFGNLGMEDAVSQLRQVESLAQQAADQRQQQLIVRAVETTATVVAQLFTQDLQQPT</sequence>
<dbReference type="SUPFAM" id="SSF47226">
    <property type="entry name" value="Histidine-containing phosphotransfer domain, HPT domain"/>
    <property type="match status" value="1"/>
</dbReference>
<dbReference type="Proteomes" id="UP001211005">
    <property type="component" value="Chromosome"/>
</dbReference>
<dbReference type="InterPro" id="IPR036641">
    <property type="entry name" value="HPT_dom_sf"/>
</dbReference>
<dbReference type="PROSITE" id="PS50894">
    <property type="entry name" value="HPT"/>
    <property type="match status" value="1"/>
</dbReference>
<reference evidence="3 4" key="1">
    <citation type="submission" date="2022-12" db="EMBL/GenBank/DDBJ databases">
        <title>Hymenobacter canadensis sp. nov. isolated from lake water of the Cambridge Bay, Canada.</title>
        <authorList>
            <person name="Kim W.H."/>
            <person name="Lee Y.M."/>
        </authorList>
    </citation>
    <scope>NUCLEOTIDE SEQUENCE [LARGE SCALE GENOMIC DNA]</scope>
    <source>
        <strain evidence="3 4">PAMC 29467</strain>
    </source>
</reference>